<dbReference type="OrthoDB" id="5367584at2759"/>
<reference evidence="3 4" key="1">
    <citation type="journal article" date="2016" name="Sci. Rep.">
        <title>Peltaster fructicola genome reveals evolution from an invasive phytopathogen to an ectophytic parasite.</title>
        <authorList>
            <person name="Xu C."/>
            <person name="Chen H."/>
            <person name="Gleason M.L."/>
            <person name="Xu J.R."/>
            <person name="Liu H."/>
            <person name="Zhang R."/>
            <person name="Sun G."/>
        </authorList>
    </citation>
    <scope>NUCLEOTIDE SEQUENCE [LARGE SCALE GENOMIC DNA]</scope>
    <source>
        <strain evidence="3 4">LNHT1506</strain>
    </source>
</reference>
<evidence type="ECO:0000256" key="2">
    <source>
        <dbReference type="SAM" id="MobiDB-lite"/>
    </source>
</evidence>
<name>A0A6H0XKR7_9PEZI</name>
<evidence type="ECO:0000256" key="1">
    <source>
        <dbReference type="SAM" id="Coils"/>
    </source>
</evidence>
<evidence type="ECO:0000313" key="4">
    <source>
        <dbReference type="Proteomes" id="UP000503462"/>
    </source>
</evidence>
<dbReference type="Pfam" id="PF12709">
    <property type="entry name" value="Fungal_TACC"/>
    <property type="match status" value="1"/>
</dbReference>
<feature type="region of interest" description="Disordered" evidence="2">
    <location>
        <begin position="187"/>
        <end position="221"/>
    </location>
</feature>
<protein>
    <submittedName>
        <fullName evidence="3">Uncharacterized protein</fullName>
    </submittedName>
</protein>
<feature type="coiled-coil region" evidence="1">
    <location>
        <begin position="479"/>
        <end position="557"/>
    </location>
</feature>
<keyword evidence="1" id="KW-0175">Coiled coil</keyword>
<dbReference type="AlphaFoldDB" id="A0A6H0XKR7"/>
<feature type="compositionally biased region" description="Low complexity" evidence="2">
    <location>
        <begin position="117"/>
        <end position="137"/>
    </location>
</feature>
<dbReference type="EMBL" id="CP051139">
    <property type="protein sequence ID" value="QIW95227.1"/>
    <property type="molecule type" value="Genomic_DNA"/>
</dbReference>
<organism evidence="3 4">
    <name type="scientific">Peltaster fructicola</name>
    <dbReference type="NCBI Taxonomy" id="286661"/>
    <lineage>
        <taxon>Eukaryota</taxon>
        <taxon>Fungi</taxon>
        <taxon>Dikarya</taxon>
        <taxon>Ascomycota</taxon>
        <taxon>Pezizomycotina</taxon>
        <taxon>Dothideomycetes</taxon>
        <taxon>Dothideomycetes incertae sedis</taxon>
        <taxon>Peltaster</taxon>
    </lineage>
</organism>
<dbReference type="InterPro" id="IPR024312">
    <property type="entry name" value="TACC_fungi"/>
</dbReference>
<proteinExistence type="predicted"/>
<feature type="region of interest" description="Disordered" evidence="2">
    <location>
        <begin position="1"/>
        <end position="34"/>
    </location>
</feature>
<evidence type="ECO:0000313" key="3">
    <source>
        <dbReference type="EMBL" id="QIW95227.1"/>
    </source>
</evidence>
<keyword evidence="4" id="KW-1185">Reference proteome</keyword>
<accession>A0A6H0XKR7</accession>
<feature type="compositionally biased region" description="Basic and acidic residues" evidence="2">
    <location>
        <begin position="636"/>
        <end position="648"/>
    </location>
</feature>
<dbReference type="Proteomes" id="UP000503462">
    <property type="component" value="Chromosome 1"/>
</dbReference>
<feature type="region of interest" description="Disordered" evidence="2">
    <location>
        <begin position="340"/>
        <end position="363"/>
    </location>
</feature>
<feature type="region of interest" description="Disordered" evidence="2">
    <location>
        <begin position="596"/>
        <end position="648"/>
    </location>
</feature>
<feature type="region of interest" description="Disordered" evidence="2">
    <location>
        <begin position="62"/>
        <end position="137"/>
    </location>
</feature>
<feature type="compositionally biased region" description="Polar residues" evidence="2">
    <location>
        <begin position="69"/>
        <end position="85"/>
    </location>
</feature>
<gene>
    <name evidence="3" type="ORF">AMS68_000745</name>
</gene>
<sequence length="648" mass="72033">MAQSPVLDESLLQYRRSSSPFDSEMAEARSRSASKQFQASYNAATSTSSAIVHGLDSYELDLTKDNKENQPTSQDLLALRSSTFSNKHRRSSTDSELMPPPASRTPRKSPNKTAPYSASRPGSRGSTSGSTGLSTSQRKLDLQLRHDGTSIDDTCFSTFSEVPDLPQLVKHAQSPSKRVDDLLSSLAAQRTPRSSRKRSSPSRSPSPTPRRLKTPNASNDGTQTLLIDFTQQMEAAGQYNRLQTSRTEPNLLQHLNRQRSPAKGYRQSLATPAKQSNILNLLDFELPPAPTPRSIPTITVRELETLKSQYMSQISGLQATLSGREAEAESLKRAIGDAERRVGDAQQALKEEKNRREHAEQERSDWERRGLEVENVLNNVREEVLKSESEREELLQKTEELEKLLEDAESRALKAENGLSEALALRSIAESGGGNLDEQVQRLVASQIDAKIEAVSRELHAVYKEKHERKVATLKKSYEARSEKRSADLQTRVKDLESELHSSKQALLDNSMMPVASDNADLKVELEEHKAHLARIQNELATSRAQQEELISALEQERIEKGDLVAAVDEMLALQSDQNSTQAAISVVEDFRKSISRPPSAMSSGLRRPSESRIGKIPTARTPSNSKSRMLANIEKMGRTNYHDAHND</sequence>